<reference evidence="1 2" key="1">
    <citation type="submission" date="2020-04" db="EMBL/GenBank/DDBJ databases">
        <authorList>
            <person name="Yoon J."/>
        </authorList>
    </citation>
    <scope>NUCLEOTIDE SEQUENCE [LARGE SCALE GENOMIC DNA]</scope>
    <source>
        <strain evidence="1 2">KMU-166</strain>
    </source>
</reference>
<dbReference type="Pfam" id="PF06945">
    <property type="entry name" value="DUF1289"/>
    <property type="match status" value="1"/>
</dbReference>
<dbReference type="EMBL" id="JAAWWK010000003">
    <property type="protein sequence ID" value="NKI17909.1"/>
    <property type="molecule type" value="Genomic_DNA"/>
</dbReference>
<dbReference type="PANTHER" id="PTHR35175:SF1">
    <property type="entry name" value="OXIDOREDUCTASE"/>
    <property type="match status" value="1"/>
</dbReference>
<organism evidence="1 2">
    <name type="scientific">Spongiibacter thalassae</name>
    <dbReference type="NCBI Taxonomy" id="2721624"/>
    <lineage>
        <taxon>Bacteria</taxon>
        <taxon>Pseudomonadati</taxon>
        <taxon>Pseudomonadota</taxon>
        <taxon>Gammaproteobacteria</taxon>
        <taxon>Cellvibrionales</taxon>
        <taxon>Spongiibacteraceae</taxon>
        <taxon>Spongiibacter</taxon>
    </lineage>
</organism>
<dbReference type="PANTHER" id="PTHR35175">
    <property type="entry name" value="DUF1289 DOMAIN-CONTAINING PROTEIN"/>
    <property type="match status" value="1"/>
</dbReference>
<evidence type="ECO:0000313" key="2">
    <source>
        <dbReference type="Proteomes" id="UP000765845"/>
    </source>
</evidence>
<sequence length="201" mass="23047">MPVIDANQGDASILKNPTYVKRITCLASLTPVPYPLGPIITPSERTLSDLLRRIATPCIGVCSTGIGDDVCRGCKRFSHEVIHWNSYSQEQKRSIDQRLDRFLVQVMADKLSISDVNLLRWQLDVQRIRYNPQKDIYVALFQLLRAGAAQIDDPKSFGFQLNHDWQGYTLLALREIIDREFYLLSAAHYERYIGRYLSKEG</sequence>
<accession>A0ABX1GFC8</accession>
<proteinExistence type="predicted"/>
<keyword evidence="2" id="KW-1185">Reference proteome</keyword>
<gene>
    <name evidence="1" type="ORF">HCU74_10865</name>
</gene>
<dbReference type="Proteomes" id="UP000765845">
    <property type="component" value="Unassembled WGS sequence"/>
</dbReference>
<protein>
    <submittedName>
        <fullName evidence="1">DUF1289 domain-containing protein</fullName>
    </submittedName>
</protein>
<name>A0ABX1GFC8_9GAMM</name>
<evidence type="ECO:0000313" key="1">
    <source>
        <dbReference type="EMBL" id="NKI17909.1"/>
    </source>
</evidence>
<comment type="caution">
    <text evidence="1">The sequence shown here is derived from an EMBL/GenBank/DDBJ whole genome shotgun (WGS) entry which is preliminary data.</text>
</comment>
<dbReference type="InterPro" id="IPR010710">
    <property type="entry name" value="DUF1289"/>
</dbReference>